<proteinExistence type="predicted"/>
<name>A0A0A9G3Y8_ARUDO</name>
<dbReference type="AlphaFoldDB" id="A0A0A9G3Y8"/>
<reference evidence="1" key="1">
    <citation type="submission" date="2014-09" db="EMBL/GenBank/DDBJ databases">
        <authorList>
            <person name="Magalhaes I.L.F."/>
            <person name="Oliveira U."/>
            <person name="Santos F.R."/>
            <person name="Vidigal T.H.D.A."/>
            <person name="Brescovit A.D."/>
            <person name="Santos A.J."/>
        </authorList>
    </citation>
    <scope>NUCLEOTIDE SEQUENCE</scope>
    <source>
        <tissue evidence="1">Shoot tissue taken approximately 20 cm above the soil surface</tissue>
    </source>
</reference>
<protein>
    <submittedName>
        <fullName evidence="1">Uncharacterized protein</fullName>
    </submittedName>
</protein>
<reference evidence="1" key="2">
    <citation type="journal article" date="2015" name="Data Brief">
        <title>Shoot transcriptome of the giant reed, Arundo donax.</title>
        <authorList>
            <person name="Barrero R.A."/>
            <person name="Guerrero F.D."/>
            <person name="Moolhuijzen P."/>
            <person name="Goolsby J.A."/>
            <person name="Tidwell J."/>
            <person name="Bellgard S.E."/>
            <person name="Bellgard M.I."/>
        </authorList>
    </citation>
    <scope>NUCLEOTIDE SEQUENCE</scope>
    <source>
        <tissue evidence="1">Shoot tissue taken approximately 20 cm above the soil surface</tissue>
    </source>
</reference>
<evidence type="ECO:0000313" key="1">
    <source>
        <dbReference type="EMBL" id="JAE18159.1"/>
    </source>
</evidence>
<accession>A0A0A9G3Y8</accession>
<sequence>MSVCHLLIGTKSKEMAIITKQDHVKVQPNPENTCIQNDLEIYNRISLCTTHKIVAVMHI</sequence>
<dbReference type="EMBL" id="GBRH01179737">
    <property type="protein sequence ID" value="JAE18159.1"/>
    <property type="molecule type" value="Transcribed_RNA"/>
</dbReference>
<organism evidence="1">
    <name type="scientific">Arundo donax</name>
    <name type="common">Giant reed</name>
    <name type="synonym">Donax arundinaceus</name>
    <dbReference type="NCBI Taxonomy" id="35708"/>
    <lineage>
        <taxon>Eukaryota</taxon>
        <taxon>Viridiplantae</taxon>
        <taxon>Streptophyta</taxon>
        <taxon>Embryophyta</taxon>
        <taxon>Tracheophyta</taxon>
        <taxon>Spermatophyta</taxon>
        <taxon>Magnoliopsida</taxon>
        <taxon>Liliopsida</taxon>
        <taxon>Poales</taxon>
        <taxon>Poaceae</taxon>
        <taxon>PACMAD clade</taxon>
        <taxon>Arundinoideae</taxon>
        <taxon>Arundineae</taxon>
        <taxon>Arundo</taxon>
    </lineage>
</organism>